<feature type="domain" description="Neutral/alkaline non-lysosomal ceramidase N-terminal" evidence="2">
    <location>
        <begin position="25"/>
        <end position="247"/>
    </location>
</feature>
<sequence length="428" mass="45653" precursor="true">MRTASAIVLTLLLLTASAAHGELRAGVARVEITPATLMSMYGYANRKCGPANGTHDPLMAKVLVLEAAGSRMAIVTMDLGSMVSDTLRQDVASKLGIPILLQSASHTHSAPSFLPFGSAPSTNDAALAYRAELDAKIFGAIAAAARTMAPATLSVAHGSLRLGYNRLLPRDDGRTRALFDNLERVPYGPVDPEFVLLRVDDTSGNPRALLIHYATHAVVLGPTNCKYSADYPGVLQAKTEAALPGAQVMFVQGGAGDINPIFMARSGDEEKDFGVVQKMGELLAEEVVRTNRTATPVPMGAEGITATSEIVTVKDRWDAAQSIDLGITTVLINRTIAIAAWPGEVMHRLQTEWKARAEVPVPLFYGYTFSNGGTWAGYVPDLRTAAHGGYGADASTRVEVGTGERLLERHLVNLYGLLGMWMDKQGKP</sequence>
<dbReference type="EMBL" id="CP015136">
    <property type="protein sequence ID" value="AMY08752.1"/>
    <property type="molecule type" value="Genomic_DNA"/>
</dbReference>
<dbReference type="InterPro" id="IPR031329">
    <property type="entry name" value="NEUT/ALK_ceramidase_N"/>
</dbReference>
<dbReference type="Pfam" id="PF04734">
    <property type="entry name" value="Ceramidase_alk"/>
    <property type="match status" value="1"/>
</dbReference>
<dbReference type="Proteomes" id="UP000076079">
    <property type="component" value="Chromosome"/>
</dbReference>
<protein>
    <submittedName>
        <fullName evidence="3">Neutral/alkaline non-lysosomal ceramidase</fullName>
    </submittedName>
</protein>
<reference evidence="4" key="2">
    <citation type="submission" date="2016-04" db="EMBL/GenBank/DDBJ databases">
        <title>First Complete Genome Sequence of a Subdivision 6 Acidobacterium.</title>
        <authorList>
            <person name="Huang S."/>
            <person name="Vieira S."/>
            <person name="Bunk B."/>
            <person name="Riedel T."/>
            <person name="Sproeer C."/>
            <person name="Overmann J."/>
        </authorList>
    </citation>
    <scope>NUCLEOTIDE SEQUENCE [LARGE SCALE GENOMIC DNA]</scope>
    <source>
        <strain evidence="4">DSM 100886 HEG_-6_39</strain>
    </source>
</reference>
<dbReference type="RefSeq" id="WP_110170565.1">
    <property type="nucleotide sequence ID" value="NZ_CP015136.1"/>
</dbReference>
<evidence type="ECO:0000259" key="2">
    <source>
        <dbReference type="Pfam" id="PF04734"/>
    </source>
</evidence>
<dbReference type="STRING" id="1855912.LuPra_01956"/>
<evidence type="ECO:0000313" key="4">
    <source>
        <dbReference type="Proteomes" id="UP000076079"/>
    </source>
</evidence>
<dbReference type="KEGG" id="abac:LuPra_01956"/>
<feature type="signal peptide" evidence="1">
    <location>
        <begin position="1"/>
        <end position="21"/>
    </location>
</feature>
<name>A0A143PJI5_LUTPR</name>
<proteinExistence type="predicted"/>
<evidence type="ECO:0000313" key="3">
    <source>
        <dbReference type="EMBL" id="AMY08752.1"/>
    </source>
</evidence>
<accession>A0A143PJI5</accession>
<keyword evidence="1" id="KW-0732">Signal</keyword>
<reference evidence="3 4" key="1">
    <citation type="journal article" date="2016" name="Genome Announc.">
        <title>First Complete Genome Sequence of a Subdivision 6 Acidobacterium Strain.</title>
        <authorList>
            <person name="Huang S."/>
            <person name="Vieira S."/>
            <person name="Bunk B."/>
            <person name="Riedel T."/>
            <person name="Sproer C."/>
            <person name="Overmann J."/>
        </authorList>
    </citation>
    <scope>NUCLEOTIDE SEQUENCE [LARGE SCALE GENOMIC DNA]</scope>
    <source>
        <strain evidence="4">DSM 100886 HEG_-6_39</strain>
    </source>
</reference>
<dbReference type="AlphaFoldDB" id="A0A143PJI5"/>
<evidence type="ECO:0000256" key="1">
    <source>
        <dbReference type="SAM" id="SignalP"/>
    </source>
</evidence>
<dbReference type="OrthoDB" id="622550at2"/>
<feature type="chain" id="PRO_5007511460" evidence="1">
    <location>
        <begin position="22"/>
        <end position="428"/>
    </location>
</feature>
<gene>
    <name evidence="3" type="ORF">LuPra_01956</name>
</gene>
<keyword evidence="4" id="KW-1185">Reference proteome</keyword>
<organism evidence="3 4">
    <name type="scientific">Luteitalea pratensis</name>
    <dbReference type="NCBI Taxonomy" id="1855912"/>
    <lineage>
        <taxon>Bacteria</taxon>
        <taxon>Pseudomonadati</taxon>
        <taxon>Acidobacteriota</taxon>
        <taxon>Vicinamibacteria</taxon>
        <taxon>Vicinamibacterales</taxon>
        <taxon>Vicinamibacteraceae</taxon>
        <taxon>Luteitalea</taxon>
    </lineage>
</organism>